<proteinExistence type="predicted"/>
<dbReference type="InterPro" id="IPR016024">
    <property type="entry name" value="ARM-type_fold"/>
</dbReference>
<dbReference type="InterPro" id="IPR014825">
    <property type="entry name" value="DNA_alkylation"/>
</dbReference>
<dbReference type="Pfam" id="PF08713">
    <property type="entry name" value="DNA_alkylation"/>
    <property type="match status" value="1"/>
</dbReference>
<dbReference type="Proteomes" id="UP000290545">
    <property type="component" value="Unassembled WGS sequence"/>
</dbReference>
<name>A0A4Q1DBT9_9BACT</name>
<keyword evidence="2" id="KW-1185">Reference proteome</keyword>
<dbReference type="RefSeq" id="WP_129001814.1">
    <property type="nucleotide sequence ID" value="NZ_SDHZ01000001.1"/>
</dbReference>
<sequence>MSLLKDLYSKTFYNRLCNSLEKAIPGFNRKIFIKAIYTPAFEDMELKERMRHTTLTLHSFLPADFENAVALLKTSIEQLRADDFPNGGLEFIFFPDYIELYGLNDYKTSVKAMEFITQFITCEFAIRPFLVKYNGKLMQQMLKWSLHSNAAVRRLATEGCRPRLPWATAVPGLKKDPSPILPILENLKTDPSESVRRSVANNLNDISKDHPGLVIGIAAKWKGISKEVDAIIKHGCRTLLKQGHTGILKHYGLESRKLTLSNFVIHTPEVKIGESVSFSFTIANKNSEAQMVRLEYGVYYRKANGKATRKVFKVSERVYAPKEKCTIQRRQKFVLITTRTFYTGQHQLSIIVNGEEKGIEVFELKD</sequence>
<dbReference type="Gene3D" id="1.25.40.290">
    <property type="entry name" value="ARM repeat domains"/>
    <property type="match status" value="1"/>
</dbReference>
<dbReference type="InterPro" id="IPR021133">
    <property type="entry name" value="HEAT_type_2"/>
</dbReference>
<reference evidence="1 2" key="1">
    <citation type="submission" date="2019-01" db="EMBL/GenBank/DDBJ databases">
        <title>Filimonas sp. strain TTM-71.</title>
        <authorList>
            <person name="Chen W.-M."/>
        </authorList>
    </citation>
    <scope>NUCLEOTIDE SEQUENCE [LARGE SCALE GENOMIC DNA]</scope>
    <source>
        <strain evidence="1 2">TTM-71</strain>
    </source>
</reference>
<dbReference type="EMBL" id="SDHZ01000001">
    <property type="protein sequence ID" value="RXK86063.1"/>
    <property type="molecule type" value="Genomic_DNA"/>
</dbReference>
<dbReference type="PROSITE" id="PS50077">
    <property type="entry name" value="HEAT_REPEAT"/>
    <property type="match status" value="1"/>
</dbReference>
<organism evidence="1 2">
    <name type="scientific">Filimonas effusa</name>
    <dbReference type="NCBI Taxonomy" id="2508721"/>
    <lineage>
        <taxon>Bacteria</taxon>
        <taxon>Pseudomonadati</taxon>
        <taxon>Bacteroidota</taxon>
        <taxon>Chitinophagia</taxon>
        <taxon>Chitinophagales</taxon>
        <taxon>Chitinophagaceae</taxon>
        <taxon>Filimonas</taxon>
    </lineage>
</organism>
<dbReference type="SUPFAM" id="SSF48371">
    <property type="entry name" value="ARM repeat"/>
    <property type="match status" value="1"/>
</dbReference>
<dbReference type="OrthoDB" id="9797162at2"/>
<accession>A0A4Q1DBT9</accession>
<gene>
    <name evidence="1" type="ORF">ESB13_04430</name>
</gene>
<evidence type="ECO:0000313" key="2">
    <source>
        <dbReference type="Proteomes" id="UP000290545"/>
    </source>
</evidence>
<protein>
    <submittedName>
        <fullName evidence="1">DNA alkylation repair protein</fullName>
    </submittedName>
</protein>
<evidence type="ECO:0000313" key="1">
    <source>
        <dbReference type="EMBL" id="RXK86063.1"/>
    </source>
</evidence>
<comment type="caution">
    <text evidence="1">The sequence shown here is derived from an EMBL/GenBank/DDBJ whole genome shotgun (WGS) entry which is preliminary data.</text>
</comment>
<dbReference type="AlphaFoldDB" id="A0A4Q1DBT9"/>